<comment type="similarity">
    <text evidence="1">Belongs to the TMEM70 family.</text>
</comment>
<dbReference type="EMBL" id="JXJN01018363">
    <property type="status" value="NOT_ANNOTATED_CDS"/>
    <property type="molecule type" value="Genomic_DNA"/>
</dbReference>
<dbReference type="EnsemblMetazoa" id="GPPI037049-RA">
    <property type="protein sequence ID" value="GPPI037049-PA"/>
    <property type="gene ID" value="GPPI037049"/>
</dbReference>
<evidence type="ECO:0000256" key="1">
    <source>
        <dbReference type="ARBA" id="ARBA00005280"/>
    </source>
</evidence>
<proteinExistence type="inferred from homology"/>
<dbReference type="GO" id="GO:0033615">
    <property type="term" value="P:mitochondrial proton-transporting ATP synthase complex assembly"/>
    <property type="evidence" value="ECO:0007669"/>
    <property type="project" value="TreeGrafter"/>
</dbReference>
<dbReference type="GO" id="GO:0031966">
    <property type="term" value="C:mitochondrial membrane"/>
    <property type="evidence" value="ECO:0007669"/>
    <property type="project" value="TreeGrafter"/>
</dbReference>
<feature type="transmembrane region" description="Helical" evidence="2">
    <location>
        <begin position="124"/>
        <end position="146"/>
    </location>
</feature>
<dbReference type="InterPro" id="IPR045325">
    <property type="entry name" value="TMEM70/TMEM186/TMEM223"/>
</dbReference>
<dbReference type="Proteomes" id="UP000092460">
    <property type="component" value="Unassembled WGS sequence"/>
</dbReference>
<protein>
    <recommendedName>
        <fullName evidence="5">Transmembrane protein 70 homolog, mitochondrial</fullName>
    </recommendedName>
</protein>
<keyword evidence="2" id="KW-0472">Membrane</keyword>
<dbReference type="AlphaFoldDB" id="A0A1B0BQ38"/>
<evidence type="ECO:0000313" key="4">
    <source>
        <dbReference type="Proteomes" id="UP000092460"/>
    </source>
</evidence>
<evidence type="ECO:0000313" key="3">
    <source>
        <dbReference type="EnsemblMetazoa" id="GPPI037049-PA"/>
    </source>
</evidence>
<dbReference type="PANTHER" id="PTHR13281:SF0">
    <property type="entry name" value="TRANSMEMBRANE PROTEIN 70, MITOCHONDRIAL"/>
    <property type="match status" value="1"/>
</dbReference>
<dbReference type="STRING" id="67801.A0A1B0BQ38"/>
<keyword evidence="2" id="KW-0812">Transmembrane</keyword>
<reference evidence="4" key="1">
    <citation type="submission" date="2015-01" db="EMBL/GenBank/DDBJ databases">
        <authorList>
            <person name="Aksoy S."/>
            <person name="Warren W."/>
            <person name="Wilson R.K."/>
        </authorList>
    </citation>
    <scope>NUCLEOTIDE SEQUENCE [LARGE SCALE GENOMIC DNA]</scope>
    <source>
        <strain evidence="4">IAEA</strain>
    </source>
</reference>
<keyword evidence="2" id="KW-1133">Transmembrane helix</keyword>
<evidence type="ECO:0008006" key="5">
    <source>
        <dbReference type="Google" id="ProtNLM"/>
    </source>
</evidence>
<reference evidence="3" key="2">
    <citation type="submission" date="2020-05" db="UniProtKB">
        <authorList>
            <consortium name="EnsemblMetazoa"/>
        </authorList>
    </citation>
    <scope>IDENTIFICATION</scope>
    <source>
        <strain evidence="3">IAEA</strain>
    </source>
</reference>
<keyword evidence="4" id="KW-1185">Reference proteome</keyword>
<dbReference type="VEuPathDB" id="VectorBase:GPPI037049"/>
<organism evidence="3 4">
    <name type="scientific">Glossina palpalis gambiensis</name>
    <dbReference type="NCBI Taxonomy" id="67801"/>
    <lineage>
        <taxon>Eukaryota</taxon>
        <taxon>Metazoa</taxon>
        <taxon>Ecdysozoa</taxon>
        <taxon>Arthropoda</taxon>
        <taxon>Hexapoda</taxon>
        <taxon>Insecta</taxon>
        <taxon>Pterygota</taxon>
        <taxon>Neoptera</taxon>
        <taxon>Endopterygota</taxon>
        <taxon>Diptera</taxon>
        <taxon>Brachycera</taxon>
        <taxon>Muscomorpha</taxon>
        <taxon>Hippoboscoidea</taxon>
        <taxon>Glossinidae</taxon>
        <taxon>Glossina</taxon>
    </lineage>
</organism>
<dbReference type="PANTHER" id="PTHR13281">
    <property type="entry name" value="TRANSMEMBRANE PROTEIN 70, MITOCHONDRIAL"/>
    <property type="match status" value="1"/>
</dbReference>
<feature type="transmembrane region" description="Helical" evidence="2">
    <location>
        <begin position="93"/>
        <end position="112"/>
    </location>
</feature>
<dbReference type="InterPro" id="IPR009724">
    <property type="entry name" value="TMEM70"/>
</dbReference>
<sequence length="241" mass="27382">MLAPRIISCTAIGIRRLGCQGFHARKISNVLLPINWNCSQISRQYKKNIFAKEITPDKQHKSKCFYATQPENNNDINSLQCVYCGSLNQRMRAVKILSLTTSLVGLAAQPILMEQSAKLGGTALAIFICGFAGFFTFVTPLLLHFITKKYVTEIYYNPETEEYVATTISILMQKIQTKFRPIDVKVPEVPGMFTSFFVGKKALFVDPSMFDNPEHYVRIMGYDKPVDFKLDLEKNKSDRTQ</sequence>
<name>A0A1B0BQ38_9MUSC</name>
<dbReference type="Pfam" id="PF06979">
    <property type="entry name" value="TMEM70"/>
    <property type="match status" value="1"/>
</dbReference>
<evidence type="ECO:0000256" key="2">
    <source>
        <dbReference type="SAM" id="Phobius"/>
    </source>
</evidence>
<accession>A0A1B0BQ38</accession>